<gene>
    <name evidence="2" type="ORF">OLEAN_C13680</name>
</gene>
<keyword evidence="3" id="KW-1185">Reference proteome</keyword>
<feature type="transmembrane region" description="Helical" evidence="1">
    <location>
        <begin position="192"/>
        <end position="212"/>
    </location>
</feature>
<feature type="transmembrane region" description="Helical" evidence="1">
    <location>
        <begin position="437"/>
        <end position="460"/>
    </location>
</feature>
<dbReference type="KEGG" id="oai:OLEAN_C13680"/>
<feature type="transmembrane region" description="Helical" evidence="1">
    <location>
        <begin position="274"/>
        <end position="298"/>
    </location>
</feature>
<dbReference type="HOGENOM" id="CLU_431377_0_0_6"/>
<dbReference type="EMBL" id="FO203512">
    <property type="protein sequence ID" value="CCK75544.1"/>
    <property type="molecule type" value="Genomic_DNA"/>
</dbReference>
<evidence type="ECO:0000313" key="3">
    <source>
        <dbReference type="Proteomes" id="UP000032749"/>
    </source>
</evidence>
<keyword evidence="1" id="KW-0812">Transmembrane</keyword>
<keyword evidence="1" id="KW-0472">Membrane</keyword>
<evidence type="ECO:0000313" key="2">
    <source>
        <dbReference type="EMBL" id="CCK75544.1"/>
    </source>
</evidence>
<dbReference type="AlphaFoldDB" id="R4YT78"/>
<organism evidence="2 3">
    <name type="scientific">Oleispira antarctica RB-8</name>
    <dbReference type="NCBI Taxonomy" id="698738"/>
    <lineage>
        <taxon>Bacteria</taxon>
        <taxon>Pseudomonadati</taxon>
        <taxon>Pseudomonadota</taxon>
        <taxon>Gammaproteobacteria</taxon>
        <taxon>Oceanospirillales</taxon>
        <taxon>Oceanospirillaceae</taxon>
        <taxon>Oleispira</taxon>
    </lineage>
</organism>
<dbReference type="OrthoDB" id="8481281at2"/>
<feature type="transmembrane region" description="Helical" evidence="1">
    <location>
        <begin position="232"/>
        <end position="254"/>
    </location>
</feature>
<keyword evidence="1" id="KW-1133">Transmembrane helix</keyword>
<feature type="transmembrane region" description="Helical" evidence="1">
    <location>
        <begin position="20"/>
        <end position="38"/>
    </location>
</feature>
<name>R4YT78_OLEAN</name>
<reference evidence="2 3" key="1">
    <citation type="journal article" date="2013" name="Nat. Commun.">
        <title>Genome sequence and functional genomic analysis of the oil-degrading bacterium Oleispira antarctica.</title>
        <authorList>
            <person name="Kube M."/>
            <person name="Chernikova T.N."/>
            <person name="Al-Ramahi Y."/>
            <person name="Beloqui A."/>
            <person name="Lopez-Cortez N."/>
            <person name="Guazzaroni M.E."/>
            <person name="Heipieper H.J."/>
            <person name="Klages S."/>
            <person name="Kotsyurbenko O.R."/>
            <person name="Langer I."/>
            <person name="Nechitaylo T.Y."/>
            <person name="Lunsdorf H."/>
            <person name="Fernandez M."/>
            <person name="Juarez S."/>
            <person name="Ciordia S."/>
            <person name="Singer A."/>
            <person name="Kagan O."/>
            <person name="Egorova O."/>
            <person name="Petit P.A."/>
            <person name="Stogios P."/>
            <person name="Kim Y."/>
            <person name="Tchigvintsev A."/>
            <person name="Flick R."/>
            <person name="Denaro R."/>
            <person name="Genovese M."/>
            <person name="Albar J.P."/>
            <person name="Reva O.N."/>
            <person name="Martinez-Gomariz M."/>
            <person name="Tran H."/>
            <person name="Ferrer M."/>
            <person name="Savchenko A."/>
            <person name="Yakunin A.F."/>
            <person name="Yakimov M.M."/>
            <person name="Golyshina O.V."/>
            <person name="Reinhardt R."/>
            <person name="Golyshin P.N."/>
        </authorList>
    </citation>
    <scope>NUCLEOTIDE SEQUENCE [LARGE SCALE GENOMIC DNA]</scope>
</reference>
<feature type="transmembrane region" description="Helical" evidence="1">
    <location>
        <begin position="160"/>
        <end position="186"/>
    </location>
</feature>
<feature type="transmembrane region" description="Helical" evidence="1">
    <location>
        <begin position="50"/>
        <end position="67"/>
    </location>
</feature>
<dbReference type="PATRIC" id="fig|698738.3.peg.1418"/>
<feature type="transmembrane region" description="Helical" evidence="1">
    <location>
        <begin position="392"/>
        <end position="417"/>
    </location>
</feature>
<accession>R4YT78</accession>
<proteinExistence type="predicted"/>
<sequence>MAFDYGSINLGVKNPFKLEGAVSAIRGMAILIAGVYLLVSAASEVKVDPVRGWILMIFGIIILGAGLRDAGQGIYATLRYFVGRNHPASLARNKSASESSTAKEEAHYTAYTDKQLEEMLMGRKNTTFTEPEGFLSRLIHTLIPKLLFLPYPIRNLAQRLFGAWVATLVALVSYGLVAFVSVMGFAGDAGEIAFPVYSAFLLLYLLFSWRSASRPIERDAQKSVESLGMGSLVKIISLSLILPVLVGIAVSWIMNETKISKLDVDNFIAGLPSLHVGLYLLGLLVLAVSASVIIFIMLRKRLQHAEPVSEVSELRDNWQASIHPNEVFINLDNLVMANRRYKEVPNRVYREIDPKLIGQIDGKGSFKGELLQEVQPIVKPLMLGDLFNKMRLLSLILGNVLFVVAVLLMMAFAYGVIDIYEFSKGINFSNAKNFLASQYAMEGANLLIMALHFLLVGFLVKTFAKLLSNSAHLFFAEMQFESLLVYFKCEGTFTESKLSTGMGIHDSTRSENTVVRSSLSPWIIVSRLTTTIFAATGIKNLEYPRHIMSLNKDDAELASIKEDVMSFLNDREAIASITSERDLGNASQLHQLNQQTRAMPMSPALGQDEQAEAAGFLRQESARVDTDSGIVDER</sequence>
<dbReference type="Proteomes" id="UP000032749">
    <property type="component" value="Chromosome"/>
</dbReference>
<protein>
    <submittedName>
        <fullName evidence="2">Uncharacterized protein</fullName>
    </submittedName>
</protein>
<evidence type="ECO:0000256" key="1">
    <source>
        <dbReference type="SAM" id="Phobius"/>
    </source>
</evidence>